<evidence type="ECO:0000256" key="1">
    <source>
        <dbReference type="SAM" id="MobiDB-lite"/>
    </source>
</evidence>
<gene>
    <name evidence="2" type="ORF">H4687_008960</name>
</gene>
<keyword evidence="3" id="KW-1185">Reference proteome</keyword>
<proteinExistence type="predicted"/>
<sequence>MLRVPKYRASLVDPCREHLRKRRAEDPAVPVQHLFEEIKTLGFTGCLNLLHKYINQGRADADRSHISPCRLARMLLTRPDNLKREQHELLVKLTAACPEMTQLAAGPGDFAPLLTQHPTTPMRSRTGSPKSEQPTCPTSTPSPGAWTGTSTP</sequence>
<feature type="compositionally biased region" description="Polar residues" evidence="1">
    <location>
        <begin position="116"/>
        <end position="152"/>
    </location>
</feature>
<comment type="caution">
    <text evidence="2">The sequence shown here is derived from an EMBL/GenBank/DDBJ whole genome shotgun (WGS) entry which is preliminary data.</text>
</comment>
<evidence type="ECO:0000313" key="3">
    <source>
        <dbReference type="Proteomes" id="UP000629287"/>
    </source>
</evidence>
<dbReference type="Proteomes" id="UP000629287">
    <property type="component" value="Unassembled WGS sequence"/>
</dbReference>
<reference evidence="2 3" key="1">
    <citation type="submission" date="2020-10" db="EMBL/GenBank/DDBJ databases">
        <title>Sequencing the genomes of 1000 actinobacteria strains.</title>
        <authorList>
            <person name="Klenk H.-P."/>
        </authorList>
    </citation>
    <scope>NUCLEOTIDE SEQUENCE [LARGE SCALE GENOMIC DNA]</scope>
    <source>
        <strain evidence="2 3">DSM 41803</strain>
    </source>
</reference>
<name>A0A8I0PAF3_9ACTN</name>
<dbReference type="EMBL" id="JADBGF010000001">
    <property type="protein sequence ID" value="MBE1602831.1"/>
    <property type="molecule type" value="Genomic_DNA"/>
</dbReference>
<accession>A0A8I0PAF3</accession>
<feature type="region of interest" description="Disordered" evidence="1">
    <location>
        <begin position="107"/>
        <end position="152"/>
    </location>
</feature>
<evidence type="ECO:0008006" key="4">
    <source>
        <dbReference type="Google" id="ProtNLM"/>
    </source>
</evidence>
<protein>
    <recommendedName>
        <fullName evidence="4">Transposase</fullName>
    </recommendedName>
</protein>
<dbReference type="AlphaFoldDB" id="A0A8I0PAF3"/>
<organism evidence="2 3">
    <name type="scientific">Streptomyces stelliscabiei</name>
    <dbReference type="NCBI Taxonomy" id="146820"/>
    <lineage>
        <taxon>Bacteria</taxon>
        <taxon>Bacillati</taxon>
        <taxon>Actinomycetota</taxon>
        <taxon>Actinomycetes</taxon>
        <taxon>Kitasatosporales</taxon>
        <taxon>Streptomycetaceae</taxon>
        <taxon>Streptomyces</taxon>
    </lineage>
</organism>
<evidence type="ECO:0000313" key="2">
    <source>
        <dbReference type="EMBL" id="MBE1602831.1"/>
    </source>
</evidence>